<organism evidence="1">
    <name type="scientific">marine sediment metagenome</name>
    <dbReference type="NCBI Taxonomy" id="412755"/>
    <lineage>
        <taxon>unclassified sequences</taxon>
        <taxon>metagenomes</taxon>
        <taxon>ecological metagenomes</taxon>
    </lineage>
</organism>
<comment type="caution">
    <text evidence="1">The sequence shown here is derived from an EMBL/GenBank/DDBJ whole genome shotgun (WGS) entry which is preliminary data.</text>
</comment>
<reference evidence="1" key="1">
    <citation type="journal article" date="2015" name="Nature">
        <title>Complex archaea that bridge the gap between prokaryotes and eukaryotes.</title>
        <authorList>
            <person name="Spang A."/>
            <person name="Saw J.H."/>
            <person name="Jorgensen S.L."/>
            <person name="Zaremba-Niedzwiedzka K."/>
            <person name="Martijn J."/>
            <person name="Lind A.E."/>
            <person name="van Eijk R."/>
            <person name="Schleper C."/>
            <person name="Guy L."/>
            <person name="Ettema T.J."/>
        </authorList>
    </citation>
    <scope>NUCLEOTIDE SEQUENCE</scope>
</reference>
<protein>
    <submittedName>
        <fullName evidence="1">Uncharacterized protein</fullName>
    </submittedName>
</protein>
<proteinExistence type="predicted"/>
<dbReference type="EMBL" id="LAZR01011590">
    <property type="protein sequence ID" value="KKM60891.1"/>
    <property type="molecule type" value="Genomic_DNA"/>
</dbReference>
<sequence length="75" mass="8184">MSAPPAAPPPCPGEHDYAWSSASGYVTTHVGGNVDIPKNRNGGCCRRCGHRTTSSTRQKPSLDYAKTVVRFHWTR</sequence>
<gene>
    <name evidence="1" type="ORF">LCGC14_1537280</name>
</gene>
<dbReference type="AlphaFoldDB" id="A0A0F9JF35"/>
<accession>A0A0F9JF35</accession>
<evidence type="ECO:0000313" key="1">
    <source>
        <dbReference type="EMBL" id="KKM60891.1"/>
    </source>
</evidence>
<name>A0A0F9JF35_9ZZZZ</name>